<evidence type="ECO:0008006" key="3">
    <source>
        <dbReference type="Google" id="ProtNLM"/>
    </source>
</evidence>
<dbReference type="AlphaFoldDB" id="A0A453BYM2"/>
<reference evidence="1" key="4">
    <citation type="submission" date="2019-03" db="UniProtKB">
        <authorList>
            <consortium name="EnsemblPlants"/>
        </authorList>
    </citation>
    <scope>IDENTIFICATION</scope>
</reference>
<dbReference type="EnsemblPlants" id="AET2Gv20675800.2">
    <property type="protein sequence ID" value="AET2Gv20675800.2"/>
    <property type="gene ID" value="AET2Gv20675800"/>
</dbReference>
<protein>
    <recommendedName>
        <fullName evidence="3">Endonuclease/exonuclease/phosphatase domain-containing protein</fullName>
    </recommendedName>
</protein>
<proteinExistence type="predicted"/>
<accession>A0A453BYM2</accession>
<evidence type="ECO:0000313" key="1">
    <source>
        <dbReference type="EnsemblPlants" id="AET2Gv20675800.2"/>
    </source>
</evidence>
<organism evidence="1 2">
    <name type="scientific">Aegilops tauschii subsp. strangulata</name>
    <name type="common">Goatgrass</name>
    <dbReference type="NCBI Taxonomy" id="200361"/>
    <lineage>
        <taxon>Eukaryota</taxon>
        <taxon>Viridiplantae</taxon>
        <taxon>Streptophyta</taxon>
        <taxon>Embryophyta</taxon>
        <taxon>Tracheophyta</taxon>
        <taxon>Spermatophyta</taxon>
        <taxon>Magnoliopsida</taxon>
        <taxon>Liliopsida</taxon>
        <taxon>Poales</taxon>
        <taxon>Poaceae</taxon>
        <taxon>BOP clade</taxon>
        <taxon>Pooideae</taxon>
        <taxon>Triticodae</taxon>
        <taxon>Triticeae</taxon>
        <taxon>Triticinae</taxon>
        <taxon>Aegilops</taxon>
    </lineage>
</organism>
<dbReference type="Proteomes" id="UP000015105">
    <property type="component" value="Chromosome 2D"/>
</dbReference>
<dbReference type="Gene3D" id="3.60.10.10">
    <property type="entry name" value="Endonuclease/exonuclease/phosphatase"/>
    <property type="match status" value="1"/>
</dbReference>
<sequence length="219" mass="25341">ELDRIGARFTWTNRQADPTRSVLDRVLVSPEWELRCPLASLRAITRIGSDHVPLLLSSQDERPPVAPRFRFETFWLNQNGFSEAVCARWLEARSSPHRSISAVDDWHFCAKRSLQFMKGWGANLGRDLRDRKQALLASIQALDLRADSIGLSADEWMQRYDLEDQLTVIYTDEEAYWRLRGTQKWVLKGDANTAYFQAIANGRHRRNTIPLLWDGETLL</sequence>
<reference evidence="1" key="3">
    <citation type="journal article" date="2017" name="Nature">
        <title>Genome sequence of the progenitor of the wheat D genome Aegilops tauschii.</title>
        <authorList>
            <person name="Luo M.C."/>
            <person name="Gu Y.Q."/>
            <person name="Puiu D."/>
            <person name="Wang H."/>
            <person name="Twardziok S.O."/>
            <person name="Deal K.R."/>
            <person name="Huo N."/>
            <person name="Zhu T."/>
            <person name="Wang L."/>
            <person name="Wang Y."/>
            <person name="McGuire P.E."/>
            <person name="Liu S."/>
            <person name="Long H."/>
            <person name="Ramasamy R.K."/>
            <person name="Rodriguez J.C."/>
            <person name="Van S.L."/>
            <person name="Yuan L."/>
            <person name="Wang Z."/>
            <person name="Xia Z."/>
            <person name="Xiao L."/>
            <person name="Anderson O.D."/>
            <person name="Ouyang S."/>
            <person name="Liang Y."/>
            <person name="Zimin A.V."/>
            <person name="Pertea G."/>
            <person name="Qi P."/>
            <person name="Bennetzen J.L."/>
            <person name="Dai X."/>
            <person name="Dawson M.W."/>
            <person name="Muller H.G."/>
            <person name="Kugler K."/>
            <person name="Rivarola-Duarte L."/>
            <person name="Spannagl M."/>
            <person name="Mayer K.F.X."/>
            <person name="Lu F.H."/>
            <person name="Bevan M.W."/>
            <person name="Leroy P."/>
            <person name="Li P."/>
            <person name="You F.M."/>
            <person name="Sun Q."/>
            <person name="Liu Z."/>
            <person name="Lyons E."/>
            <person name="Wicker T."/>
            <person name="Salzberg S.L."/>
            <person name="Devos K.M."/>
            <person name="Dvorak J."/>
        </authorList>
    </citation>
    <scope>NUCLEOTIDE SEQUENCE [LARGE SCALE GENOMIC DNA]</scope>
    <source>
        <strain evidence="1">cv. AL8/78</strain>
    </source>
</reference>
<reference evidence="1" key="5">
    <citation type="journal article" date="2021" name="G3 (Bethesda)">
        <title>Aegilops tauschii genome assembly Aet v5.0 features greater sequence contiguity and improved annotation.</title>
        <authorList>
            <person name="Wang L."/>
            <person name="Zhu T."/>
            <person name="Rodriguez J.C."/>
            <person name="Deal K.R."/>
            <person name="Dubcovsky J."/>
            <person name="McGuire P.E."/>
            <person name="Lux T."/>
            <person name="Spannagl M."/>
            <person name="Mayer K.F.X."/>
            <person name="Baldrich P."/>
            <person name="Meyers B.C."/>
            <person name="Huo N."/>
            <person name="Gu Y.Q."/>
            <person name="Zhou H."/>
            <person name="Devos K.M."/>
            <person name="Bennetzen J.L."/>
            <person name="Unver T."/>
            <person name="Budak H."/>
            <person name="Gulick P.J."/>
            <person name="Galiba G."/>
            <person name="Kalapos B."/>
            <person name="Nelson D.R."/>
            <person name="Li P."/>
            <person name="You F.M."/>
            <person name="Luo M.C."/>
            <person name="Dvorak J."/>
        </authorList>
    </citation>
    <scope>NUCLEOTIDE SEQUENCE [LARGE SCALE GENOMIC DNA]</scope>
    <source>
        <strain evidence="1">cv. AL8/78</strain>
    </source>
</reference>
<name>A0A453BYM2_AEGTS</name>
<dbReference type="InterPro" id="IPR036691">
    <property type="entry name" value="Endo/exonu/phosph_ase_sf"/>
</dbReference>
<dbReference type="PANTHER" id="PTHR33710">
    <property type="entry name" value="BNAC02G09200D PROTEIN"/>
    <property type="match status" value="1"/>
</dbReference>
<dbReference type="Gramene" id="AET2Gv20675800.2">
    <property type="protein sequence ID" value="AET2Gv20675800.2"/>
    <property type="gene ID" value="AET2Gv20675800"/>
</dbReference>
<dbReference type="SUPFAM" id="SSF56219">
    <property type="entry name" value="DNase I-like"/>
    <property type="match status" value="1"/>
</dbReference>
<reference evidence="2" key="1">
    <citation type="journal article" date="2014" name="Science">
        <title>Ancient hybridizations among the ancestral genomes of bread wheat.</title>
        <authorList>
            <consortium name="International Wheat Genome Sequencing Consortium,"/>
            <person name="Marcussen T."/>
            <person name="Sandve S.R."/>
            <person name="Heier L."/>
            <person name="Spannagl M."/>
            <person name="Pfeifer M."/>
            <person name="Jakobsen K.S."/>
            <person name="Wulff B.B."/>
            <person name="Steuernagel B."/>
            <person name="Mayer K.F."/>
            <person name="Olsen O.A."/>
        </authorList>
    </citation>
    <scope>NUCLEOTIDE SEQUENCE [LARGE SCALE GENOMIC DNA]</scope>
    <source>
        <strain evidence="2">cv. AL8/78</strain>
    </source>
</reference>
<evidence type="ECO:0000313" key="2">
    <source>
        <dbReference type="Proteomes" id="UP000015105"/>
    </source>
</evidence>
<reference evidence="2" key="2">
    <citation type="journal article" date="2017" name="Nat. Plants">
        <title>The Aegilops tauschii genome reveals multiple impacts of transposons.</title>
        <authorList>
            <person name="Zhao G."/>
            <person name="Zou C."/>
            <person name="Li K."/>
            <person name="Wang K."/>
            <person name="Li T."/>
            <person name="Gao L."/>
            <person name="Zhang X."/>
            <person name="Wang H."/>
            <person name="Yang Z."/>
            <person name="Liu X."/>
            <person name="Jiang W."/>
            <person name="Mao L."/>
            <person name="Kong X."/>
            <person name="Jiao Y."/>
            <person name="Jia J."/>
        </authorList>
    </citation>
    <scope>NUCLEOTIDE SEQUENCE [LARGE SCALE GENOMIC DNA]</scope>
    <source>
        <strain evidence="2">cv. AL8/78</strain>
    </source>
</reference>
<dbReference type="PANTHER" id="PTHR33710:SF71">
    <property type="entry name" value="ENDONUCLEASE_EXONUCLEASE_PHOSPHATASE DOMAIN-CONTAINING PROTEIN"/>
    <property type="match status" value="1"/>
</dbReference>
<keyword evidence="2" id="KW-1185">Reference proteome</keyword>